<dbReference type="InterPro" id="IPR006553">
    <property type="entry name" value="Leu-rich_rpt_Cys-con_subtyp"/>
</dbReference>
<dbReference type="SUPFAM" id="SSF52047">
    <property type="entry name" value="RNI-like"/>
    <property type="match status" value="1"/>
</dbReference>
<dbReference type="GO" id="GO:0019005">
    <property type="term" value="C:SCF ubiquitin ligase complex"/>
    <property type="evidence" value="ECO:0007669"/>
    <property type="project" value="TreeGrafter"/>
</dbReference>
<evidence type="ECO:0000259" key="1">
    <source>
        <dbReference type="Pfam" id="PF25372"/>
    </source>
</evidence>
<dbReference type="PANTHER" id="PTHR13318">
    <property type="entry name" value="PARTNER OF PAIRED, ISOFORM B-RELATED"/>
    <property type="match status" value="1"/>
</dbReference>
<dbReference type="OrthoDB" id="550575at2759"/>
<keyword evidence="3" id="KW-1185">Reference proteome</keyword>
<proteinExistence type="predicted"/>
<dbReference type="EMBL" id="CAJVPV010015047">
    <property type="protein sequence ID" value="CAG8689607.1"/>
    <property type="molecule type" value="Genomic_DNA"/>
</dbReference>
<dbReference type="GO" id="GO:0031146">
    <property type="term" value="P:SCF-dependent proteasomal ubiquitin-dependent protein catabolic process"/>
    <property type="evidence" value="ECO:0007669"/>
    <property type="project" value="TreeGrafter"/>
</dbReference>
<gene>
    <name evidence="2" type="ORF">AMORRO_LOCUS11583</name>
</gene>
<dbReference type="Pfam" id="PF13516">
    <property type="entry name" value="LRR_6"/>
    <property type="match status" value="1"/>
</dbReference>
<evidence type="ECO:0000313" key="2">
    <source>
        <dbReference type="EMBL" id="CAG8689607.1"/>
    </source>
</evidence>
<dbReference type="InterPro" id="IPR057207">
    <property type="entry name" value="FBXL15_LRR"/>
</dbReference>
<dbReference type="SMART" id="SM00367">
    <property type="entry name" value="LRR_CC"/>
    <property type="match status" value="5"/>
</dbReference>
<dbReference type="Pfam" id="PF25372">
    <property type="entry name" value="DUF7885"/>
    <property type="match status" value="1"/>
</dbReference>
<name>A0A9N9EQB3_9GLOM</name>
<dbReference type="InterPro" id="IPR001611">
    <property type="entry name" value="Leu-rich_rpt"/>
</dbReference>
<reference evidence="2" key="1">
    <citation type="submission" date="2021-06" db="EMBL/GenBank/DDBJ databases">
        <authorList>
            <person name="Kallberg Y."/>
            <person name="Tangrot J."/>
            <person name="Rosling A."/>
        </authorList>
    </citation>
    <scope>NUCLEOTIDE SEQUENCE</scope>
    <source>
        <strain evidence="2">CL551</strain>
    </source>
</reference>
<dbReference type="Proteomes" id="UP000789342">
    <property type="component" value="Unassembled WGS sequence"/>
</dbReference>
<sequence length="329" mass="38209">MAQLLRSNDDAKHRISDSPKGLARKCPHFVRNIFDLPELLEQILYFLEIDRSLYPALFVNRLWYKCGIPLLWRRVELKGNDIHYGHYFPVEYNYCERYRTRLESFIKLICEEKKSVYASNLKSLKISYYCSITHKLIRSIINYCPNIIHLDFKKSVGISDKTLIRIASSYPNLKHLNLWDNRMITDEGLCQIAQSCYKLEYLNISYCRGITDKSLIAIAESCRIPASRGKIKDADMLIQAHLKIEYLDFAGVMAFRNDFLIVAIIRSSPNLKHFNISHNDVGDEVVEALAHTCHEIEYLDLGGEYRVELVRPSEDVNMCISTSSAIRNR</sequence>
<dbReference type="Gene3D" id="3.80.10.10">
    <property type="entry name" value="Ribonuclease Inhibitor"/>
    <property type="match status" value="1"/>
</dbReference>
<dbReference type="AlphaFoldDB" id="A0A9N9EQB3"/>
<dbReference type="InterPro" id="IPR032675">
    <property type="entry name" value="LRR_dom_sf"/>
</dbReference>
<organism evidence="2 3">
    <name type="scientific">Acaulospora morrowiae</name>
    <dbReference type="NCBI Taxonomy" id="94023"/>
    <lineage>
        <taxon>Eukaryota</taxon>
        <taxon>Fungi</taxon>
        <taxon>Fungi incertae sedis</taxon>
        <taxon>Mucoromycota</taxon>
        <taxon>Glomeromycotina</taxon>
        <taxon>Glomeromycetes</taxon>
        <taxon>Diversisporales</taxon>
        <taxon>Acaulosporaceae</taxon>
        <taxon>Acaulospora</taxon>
    </lineage>
</organism>
<comment type="caution">
    <text evidence="2">The sequence shown here is derived from an EMBL/GenBank/DDBJ whole genome shotgun (WGS) entry which is preliminary data.</text>
</comment>
<feature type="domain" description="F-box/LRR-repeat protein 15-like leucin rich repeat" evidence="1">
    <location>
        <begin position="119"/>
        <end position="224"/>
    </location>
</feature>
<protein>
    <submittedName>
        <fullName evidence="2">7602_t:CDS:1</fullName>
    </submittedName>
</protein>
<dbReference type="PANTHER" id="PTHR13318:SF190">
    <property type="entry name" value="PARTNER OF PAIRED, ISOFORM B"/>
    <property type="match status" value="1"/>
</dbReference>
<evidence type="ECO:0000313" key="3">
    <source>
        <dbReference type="Proteomes" id="UP000789342"/>
    </source>
</evidence>
<accession>A0A9N9EQB3</accession>